<accession>A0A0W8F451</accession>
<dbReference type="HAMAP" id="MF_01818">
    <property type="entry name" value="RNase_Z_BN"/>
    <property type="match status" value="1"/>
</dbReference>
<dbReference type="CDD" id="cd07717">
    <property type="entry name" value="RNaseZ_ZiPD-like_MBL-fold"/>
    <property type="match status" value="1"/>
</dbReference>
<comment type="subunit">
    <text evidence="2">Homodimer.</text>
</comment>
<dbReference type="EC" id="3.1.26.11" evidence="11"/>
<dbReference type="SUPFAM" id="SSF56281">
    <property type="entry name" value="Metallo-hydrolase/oxidoreductase"/>
    <property type="match status" value="1"/>
</dbReference>
<gene>
    <name evidence="11" type="ORF">ASZ90_014977</name>
</gene>
<feature type="domain" description="Metallo-beta-lactamase" evidence="10">
    <location>
        <begin position="23"/>
        <end position="254"/>
    </location>
</feature>
<evidence type="ECO:0000256" key="3">
    <source>
        <dbReference type="ARBA" id="ARBA00022694"/>
    </source>
</evidence>
<dbReference type="PANTHER" id="PTHR46018:SF2">
    <property type="entry name" value="ZINC PHOSPHODIESTERASE ELAC PROTEIN 1"/>
    <property type="match status" value="1"/>
</dbReference>
<evidence type="ECO:0000313" key="11">
    <source>
        <dbReference type="EMBL" id="KUG15362.1"/>
    </source>
</evidence>
<keyword evidence="8" id="KW-0862">Zinc</keyword>
<keyword evidence="7 11" id="KW-0378">Hydrolase</keyword>
<dbReference type="InterPro" id="IPR013471">
    <property type="entry name" value="RNase_Z/BN"/>
</dbReference>
<dbReference type="SMART" id="SM00849">
    <property type="entry name" value="Lactamase_B"/>
    <property type="match status" value="1"/>
</dbReference>
<evidence type="ECO:0000259" key="10">
    <source>
        <dbReference type="SMART" id="SM00849"/>
    </source>
</evidence>
<feature type="region of interest" description="Disordered" evidence="9">
    <location>
        <begin position="189"/>
        <end position="214"/>
    </location>
</feature>
<organism evidence="11">
    <name type="scientific">hydrocarbon metagenome</name>
    <dbReference type="NCBI Taxonomy" id="938273"/>
    <lineage>
        <taxon>unclassified sequences</taxon>
        <taxon>metagenomes</taxon>
        <taxon>ecological metagenomes</taxon>
    </lineage>
</organism>
<sequence>MSGETLQVYFLGTAGALPTPLRNPPCIMVRRGSDTLLFDCGEGAQQQMMRARTGFVVDAIFVTHWHADHFLGIAGLVQTLSFIGREDPLPVYGPVWVQEAVSAIRSLSRFSVRFPLHAVQMSPGSCIPFSGYSVRAFASDHGMESLGYVLEEDSRPGRFDRERAIALGVPPGPLFGRIQRGETISITRDGVPVDVGPEDVMGPPRPGRSVVYTGDTRPVPGRIADLVAGPDLLIHDATYDDQCRDRAREVFHATAGEAGEVAAATNARILALVHISSRYTSTLGHIRDAERNFSGTVIAPSDLEMLELPFRDDS</sequence>
<name>A0A0W8F451_9ZZZZ</name>
<evidence type="ECO:0000256" key="5">
    <source>
        <dbReference type="ARBA" id="ARBA00022723"/>
    </source>
</evidence>
<dbReference type="GO" id="GO:0046872">
    <property type="term" value="F:metal ion binding"/>
    <property type="evidence" value="ECO:0007669"/>
    <property type="project" value="UniProtKB-KW"/>
</dbReference>
<dbReference type="Pfam" id="PF12706">
    <property type="entry name" value="Lactamase_B_2"/>
    <property type="match status" value="1"/>
</dbReference>
<dbReference type="Gene3D" id="3.60.15.10">
    <property type="entry name" value="Ribonuclease Z/Hydroxyacylglutathione hydrolase-like"/>
    <property type="match status" value="1"/>
</dbReference>
<dbReference type="AlphaFoldDB" id="A0A0W8F451"/>
<evidence type="ECO:0000256" key="9">
    <source>
        <dbReference type="SAM" id="MobiDB-lite"/>
    </source>
</evidence>
<evidence type="ECO:0000256" key="1">
    <source>
        <dbReference type="ARBA" id="ARBA00001947"/>
    </source>
</evidence>
<dbReference type="InterPro" id="IPR001279">
    <property type="entry name" value="Metallo-B-lactamas"/>
</dbReference>
<keyword evidence="5" id="KW-0479">Metal-binding</keyword>
<evidence type="ECO:0000256" key="4">
    <source>
        <dbReference type="ARBA" id="ARBA00022722"/>
    </source>
</evidence>
<comment type="cofactor">
    <cofactor evidence="1">
        <name>Zn(2+)</name>
        <dbReference type="ChEBI" id="CHEBI:29105"/>
    </cofactor>
</comment>
<dbReference type="PANTHER" id="PTHR46018">
    <property type="entry name" value="ZINC PHOSPHODIESTERASE ELAC PROTEIN 1"/>
    <property type="match status" value="1"/>
</dbReference>
<evidence type="ECO:0000256" key="7">
    <source>
        <dbReference type="ARBA" id="ARBA00022801"/>
    </source>
</evidence>
<dbReference type="EMBL" id="LNQE01001560">
    <property type="protein sequence ID" value="KUG15362.1"/>
    <property type="molecule type" value="Genomic_DNA"/>
</dbReference>
<dbReference type="InterPro" id="IPR036866">
    <property type="entry name" value="RibonucZ/Hydroxyglut_hydro"/>
</dbReference>
<keyword evidence="4" id="KW-0540">Nuclease</keyword>
<feature type="compositionally biased region" description="Low complexity" evidence="9">
    <location>
        <begin position="189"/>
        <end position="202"/>
    </location>
</feature>
<evidence type="ECO:0000256" key="6">
    <source>
        <dbReference type="ARBA" id="ARBA00022759"/>
    </source>
</evidence>
<keyword evidence="3" id="KW-0819">tRNA processing</keyword>
<dbReference type="NCBIfam" id="NF000801">
    <property type="entry name" value="PRK00055.1-3"/>
    <property type="match status" value="1"/>
</dbReference>
<comment type="caution">
    <text evidence="11">The sequence shown here is derived from an EMBL/GenBank/DDBJ whole genome shotgun (WGS) entry which is preliminary data.</text>
</comment>
<dbReference type="Pfam" id="PF00753">
    <property type="entry name" value="Lactamase_B"/>
    <property type="match status" value="1"/>
</dbReference>
<keyword evidence="6" id="KW-0255">Endonuclease</keyword>
<dbReference type="GO" id="GO:0042781">
    <property type="term" value="F:3'-tRNA processing endoribonuclease activity"/>
    <property type="evidence" value="ECO:0007669"/>
    <property type="project" value="UniProtKB-EC"/>
</dbReference>
<evidence type="ECO:0000256" key="2">
    <source>
        <dbReference type="ARBA" id="ARBA00011738"/>
    </source>
</evidence>
<reference evidence="11" key="1">
    <citation type="journal article" date="2015" name="Proc. Natl. Acad. Sci. U.S.A.">
        <title>Networks of energetic and metabolic interactions define dynamics in microbial communities.</title>
        <authorList>
            <person name="Embree M."/>
            <person name="Liu J.K."/>
            <person name="Al-Bassam M.M."/>
            <person name="Zengler K."/>
        </authorList>
    </citation>
    <scope>NUCLEOTIDE SEQUENCE</scope>
</reference>
<protein>
    <submittedName>
        <fullName evidence="11">Ribonuclease z</fullName>
        <ecNumber evidence="11">3.1.26.11</ecNumber>
    </submittedName>
</protein>
<proteinExistence type="inferred from homology"/>
<evidence type="ECO:0000256" key="8">
    <source>
        <dbReference type="ARBA" id="ARBA00022833"/>
    </source>
</evidence>